<dbReference type="GO" id="GO:0006355">
    <property type="term" value="P:regulation of DNA-templated transcription"/>
    <property type="evidence" value="ECO:0007669"/>
    <property type="project" value="InterPro"/>
</dbReference>
<proteinExistence type="predicted"/>
<keyword evidence="3" id="KW-1185">Reference proteome</keyword>
<dbReference type="InterPro" id="IPR036388">
    <property type="entry name" value="WH-like_DNA-bd_sf"/>
</dbReference>
<dbReference type="InterPro" id="IPR016032">
    <property type="entry name" value="Sig_transdc_resp-reg_C-effctor"/>
</dbReference>
<name>A0A5N3PF94_9HYPH</name>
<evidence type="ECO:0000313" key="2">
    <source>
        <dbReference type="EMBL" id="KAB0268417.1"/>
    </source>
</evidence>
<dbReference type="Gene3D" id="1.10.10.10">
    <property type="entry name" value="Winged helix-like DNA-binding domain superfamily/Winged helix DNA-binding domain"/>
    <property type="match status" value="1"/>
</dbReference>
<dbReference type="AlphaFoldDB" id="A0A5N3PF94"/>
<comment type="caution">
    <text evidence="2">The sequence shown here is derived from an EMBL/GenBank/DDBJ whole genome shotgun (WGS) entry which is preliminary data.</text>
</comment>
<sequence>MSFQSTSELIELIYQASAEPAVWPQISEKINVLLRGSSVFFIHDLHSSAITLLARQDVDMAAIRSYQQHYAGRNPIIPRALQRPDGTANPIESLMERRDFDRAEYYADWFRPNGFHHSTGISMRVDDNSSVFLTFFRPKRDGEYSDSAHRILETLAPHFRQSVTMGKRLEELSASAAIGYVALHKLGTAAFTVTRRGIVTELNEAAQSLLDDGSELRIVAGRLRCVIENHIPLAHHIQHVIDTRQAKTFSLPSARGGEPLQVMLLPPVQARIWAPEPTVLMMVRAPRAVLASALDQIRNAYGLTHAETRLMAGLAGGETVNQFCERAGVSRNTVKTQLSSLFSKTGTSQQKELVRLVFTQIPPQR</sequence>
<accession>A0A5N3PF94</accession>
<dbReference type="GO" id="GO:0003677">
    <property type="term" value="F:DNA binding"/>
    <property type="evidence" value="ECO:0007669"/>
    <property type="project" value="InterPro"/>
</dbReference>
<evidence type="ECO:0000259" key="1">
    <source>
        <dbReference type="SMART" id="SM00421"/>
    </source>
</evidence>
<dbReference type="RefSeq" id="WP_150942599.1">
    <property type="nucleotide sequence ID" value="NZ_VCMV01000006.1"/>
</dbReference>
<evidence type="ECO:0000313" key="3">
    <source>
        <dbReference type="Proteomes" id="UP000325684"/>
    </source>
</evidence>
<gene>
    <name evidence="2" type="ORF">FEZ63_05330</name>
</gene>
<dbReference type="InterPro" id="IPR000792">
    <property type="entry name" value="Tscrpt_reg_LuxR_C"/>
</dbReference>
<organism evidence="2 3">
    <name type="scientific">Microvirga brassicacearum</name>
    <dbReference type="NCBI Taxonomy" id="2580413"/>
    <lineage>
        <taxon>Bacteria</taxon>
        <taxon>Pseudomonadati</taxon>
        <taxon>Pseudomonadota</taxon>
        <taxon>Alphaproteobacteria</taxon>
        <taxon>Hyphomicrobiales</taxon>
        <taxon>Methylobacteriaceae</taxon>
        <taxon>Microvirga</taxon>
    </lineage>
</organism>
<dbReference type="EMBL" id="VCMV01000006">
    <property type="protein sequence ID" value="KAB0268417.1"/>
    <property type="molecule type" value="Genomic_DNA"/>
</dbReference>
<dbReference type="SMART" id="SM00421">
    <property type="entry name" value="HTH_LUXR"/>
    <property type="match status" value="1"/>
</dbReference>
<dbReference type="Proteomes" id="UP000325684">
    <property type="component" value="Unassembled WGS sequence"/>
</dbReference>
<feature type="domain" description="HTH luxR-type" evidence="1">
    <location>
        <begin position="300"/>
        <end position="357"/>
    </location>
</feature>
<protein>
    <recommendedName>
        <fullName evidence="1">HTH luxR-type domain-containing protein</fullName>
    </recommendedName>
</protein>
<dbReference type="OrthoDB" id="6697591at2"/>
<reference evidence="2 3" key="1">
    <citation type="journal article" date="2019" name="Microorganisms">
        <title>Genome Insights into the Novel Species Microvirga brassicacearum, a Rapeseed Endophyte with Biotechnological Potential.</title>
        <authorList>
            <person name="Jimenez-Gomez A."/>
            <person name="Saati-Santamaria Z."/>
            <person name="Igual J.M."/>
            <person name="Rivas R."/>
            <person name="Mateos P.F."/>
            <person name="Garcia-Fraile P."/>
        </authorList>
    </citation>
    <scope>NUCLEOTIDE SEQUENCE [LARGE SCALE GENOMIC DNA]</scope>
    <source>
        <strain evidence="2 3">CDVBN77</strain>
    </source>
</reference>
<dbReference type="SUPFAM" id="SSF46894">
    <property type="entry name" value="C-terminal effector domain of the bipartite response regulators"/>
    <property type="match status" value="1"/>
</dbReference>